<dbReference type="EMBL" id="SIRE01000037">
    <property type="protein sequence ID" value="TBL69708.1"/>
    <property type="molecule type" value="Genomic_DNA"/>
</dbReference>
<dbReference type="AlphaFoldDB" id="A0A4Q9DI09"/>
<dbReference type="GO" id="GO:0005886">
    <property type="term" value="C:plasma membrane"/>
    <property type="evidence" value="ECO:0007669"/>
    <property type="project" value="UniProtKB-SubCell"/>
</dbReference>
<feature type="transmembrane region" description="Helical" evidence="7">
    <location>
        <begin position="140"/>
        <end position="161"/>
    </location>
</feature>
<comment type="caution">
    <text evidence="9">The sequence shown here is derived from an EMBL/GenBank/DDBJ whole genome shotgun (WGS) entry which is preliminary data.</text>
</comment>
<keyword evidence="6 7" id="KW-0472">Membrane</keyword>
<comment type="subcellular location">
    <subcellularLocation>
        <location evidence="1">Cell membrane</location>
        <topology evidence="1">Multi-pass membrane protein</topology>
    </subcellularLocation>
</comment>
<dbReference type="GO" id="GO:0055085">
    <property type="term" value="P:transmembrane transport"/>
    <property type="evidence" value="ECO:0007669"/>
    <property type="project" value="InterPro"/>
</dbReference>
<dbReference type="PANTHER" id="PTHR43744:SF9">
    <property type="entry name" value="POLYGALACTURONAN_RHAMNOGALACTURONAN TRANSPORT SYSTEM PERMEASE PROTEIN YTCP"/>
    <property type="match status" value="1"/>
</dbReference>
<organism evidence="9 10">
    <name type="scientific">Paenibacillus thalictri</name>
    <dbReference type="NCBI Taxonomy" id="2527873"/>
    <lineage>
        <taxon>Bacteria</taxon>
        <taxon>Bacillati</taxon>
        <taxon>Bacillota</taxon>
        <taxon>Bacilli</taxon>
        <taxon>Bacillales</taxon>
        <taxon>Paenibacillaceae</taxon>
        <taxon>Paenibacillus</taxon>
    </lineage>
</organism>
<feature type="transmembrane region" description="Helical" evidence="7">
    <location>
        <begin position="78"/>
        <end position="99"/>
    </location>
</feature>
<evidence type="ECO:0000256" key="7">
    <source>
        <dbReference type="SAM" id="Phobius"/>
    </source>
</evidence>
<evidence type="ECO:0000256" key="2">
    <source>
        <dbReference type="ARBA" id="ARBA00022448"/>
    </source>
</evidence>
<sequence length="290" mass="31938">MRRTSPAGITFDVLNYAGLALLALLMIFPFWNVLVSSLTAPHLVQEGGMMLWPKEITLIAFKTIVSTPNFVKVFQNTVFITVVGTLLSMLLSVMLAYALSKKRLAGAGLMVFAVFFTMMFHGGIIPSYLLVKNLGLINSLWSLIVPNAINAFNIMILISFFRTLPEELEDSARIDGCNDFGILFLIMAPISMPILATLTLFYAVAQWNMFFQAVMYISNPSNYTLQVLLRQLLIVLTSDAVAASLSEDAPRIGVTVKLAMIVVSSVPILLVYPFLQKHFAKGIMLGSIKG</sequence>
<dbReference type="InterPro" id="IPR000515">
    <property type="entry name" value="MetI-like"/>
</dbReference>
<feature type="transmembrane region" description="Helical" evidence="7">
    <location>
        <begin position="106"/>
        <end position="128"/>
    </location>
</feature>
<evidence type="ECO:0000259" key="8">
    <source>
        <dbReference type="PROSITE" id="PS50928"/>
    </source>
</evidence>
<dbReference type="InterPro" id="IPR035906">
    <property type="entry name" value="MetI-like_sf"/>
</dbReference>
<evidence type="ECO:0000256" key="4">
    <source>
        <dbReference type="ARBA" id="ARBA00022692"/>
    </source>
</evidence>
<gene>
    <name evidence="9" type="ORF">EYB31_35620</name>
</gene>
<dbReference type="PROSITE" id="PS50928">
    <property type="entry name" value="ABC_TM1"/>
    <property type="match status" value="1"/>
</dbReference>
<dbReference type="Proteomes" id="UP000293142">
    <property type="component" value="Unassembled WGS sequence"/>
</dbReference>
<keyword evidence="3" id="KW-1003">Cell membrane</keyword>
<dbReference type="SUPFAM" id="SSF161098">
    <property type="entry name" value="MetI-like"/>
    <property type="match status" value="1"/>
</dbReference>
<feature type="domain" description="ABC transmembrane type-1" evidence="8">
    <location>
        <begin position="74"/>
        <end position="273"/>
    </location>
</feature>
<protein>
    <submittedName>
        <fullName evidence="9">Carbohydrate ABC transporter permease</fullName>
    </submittedName>
</protein>
<reference evidence="9 10" key="1">
    <citation type="submission" date="2019-02" db="EMBL/GenBank/DDBJ databases">
        <title>Paenibacillus sp. nov., isolated from surface-sterilized tissue of Thalictrum simplex L.</title>
        <authorList>
            <person name="Tuo L."/>
        </authorList>
    </citation>
    <scope>NUCLEOTIDE SEQUENCE [LARGE SCALE GENOMIC DNA]</scope>
    <source>
        <strain evidence="9 10">N2SHLJ1</strain>
    </source>
</reference>
<evidence type="ECO:0000313" key="9">
    <source>
        <dbReference type="EMBL" id="TBL69708.1"/>
    </source>
</evidence>
<feature type="transmembrane region" description="Helical" evidence="7">
    <location>
        <begin position="12"/>
        <end position="31"/>
    </location>
</feature>
<evidence type="ECO:0000256" key="6">
    <source>
        <dbReference type="ARBA" id="ARBA00023136"/>
    </source>
</evidence>
<evidence type="ECO:0000256" key="3">
    <source>
        <dbReference type="ARBA" id="ARBA00022475"/>
    </source>
</evidence>
<name>A0A4Q9DI09_9BACL</name>
<keyword evidence="2" id="KW-0813">Transport</keyword>
<dbReference type="Gene3D" id="1.10.3720.10">
    <property type="entry name" value="MetI-like"/>
    <property type="match status" value="1"/>
</dbReference>
<evidence type="ECO:0000256" key="5">
    <source>
        <dbReference type="ARBA" id="ARBA00022989"/>
    </source>
</evidence>
<dbReference type="CDD" id="cd06261">
    <property type="entry name" value="TM_PBP2"/>
    <property type="match status" value="1"/>
</dbReference>
<keyword evidence="4 7" id="KW-0812">Transmembrane</keyword>
<keyword evidence="10" id="KW-1185">Reference proteome</keyword>
<evidence type="ECO:0000256" key="1">
    <source>
        <dbReference type="ARBA" id="ARBA00004651"/>
    </source>
</evidence>
<accession>A0A4Q9DI09</accession>
<dbReference type="OrthoDB" id="2550733at2"/>
<proteinExistence type="predicted"/>
<feature type="transmembrane region" description="Helical" evidence="7">
    <location>
        <begin position="254"/>
        <end position="275"/>
    </location>
</feature>
<dbReference type="RefSeq" id="WP_131018354.1">
    <property type="nucleotide sequence ID" value="NZ_SIRE01000037.1"/>
</dbReference>
<evidence type="ECO:0000313" key="10">
    <source>
        <dbReference type="Proteomes" id="UP000293142"/>
    </source>
</evidence>
<feature type="transmembrane region" description="Helical" evidence="7">
    <location>
        <begin position="182"/>
        <end position="203"/>
    </location>
</feature>
<dbReference type="PANTHER" id="PTHR43744">
    <property type="entry name" value="ABC TRANSPORTER PERMEASE PROTEIN MG189-RELATED-RELATED"/>
    <property type="match status" value="1"/>
</dbReference>
<keyword evidence="5 7" id="KW-1133">Transmembrane helix</keyword>